<dbReference type="PANTHER" id="PTHR31762:SF10">
    <property type="entry name" value="FAS-BINDING FACTOR-LIKE PROTEIN"/>
    <property type="match status" value="1"/>
</dbReference>
<keyword evidence="1" id="KW-0175">Coiled coil</keyword>
<dbReference type="InterPro" id="IPR040321">
    <property type="entry name" value="SCD2-like"/>
</dbReference>
<proteinExistence type="predicted"/>
<accession>A0A6A3C0D0</accession>
<gene>
    <name evidence="3" type="ORF">F3Y22_tig00014213pilonHSYRG00041</name>
</gene>
<feature type="region of interest" description="Disordered" evidence="2">
    <location>
        <begin position="230"/>
        <end position="378"/>
    </location>
</feature>
<comment type="caution">
    <text evidence="3">The sequence shown here is derived from an EMBL/GenBank/DDBJ whole genome shotgun (WGS) entry which is preliminary data.</text>
</comment>
<dbReference type="GO" id="GO:0000911">
    <property type="term" value="P:cytokinesis by cell plate formation"/>
    <property type="evidence" value="ECO:0007669"/>
    <property type="project" value="InterPro"/>
</dbReference>
<reference evidence="3" key="1">
    <citation type="submission" date="2019-09" db="EMBL/GenBank/DDBJ databases">
        <title>Draft genome information of white flower Hibiscus syriacus.</title>
        <authorList>
            <person name="Kim Y.-M."/>
        </authorList>
    </citation>
    <scope>NUCLEOTIDE SEQUENCE [LARGE SCALE GENOMIC DNA]</scope>
    <source>
        <strain evidence="3">YM2019G1</strain>
    </source>
</reference>
<evidence type="ECO:0000256" key="1">
    <source>
        <dbReference type="SAM" id="Coils"/>
    </source>
</evidence>
<dbReference type="PANTHER" id="PTHR31762">
    <property type="entry name" value="FAS-BINDING FACTOR-LIKE PROTEIN"/>
    <property type="match status" value="1"/>
</dbReference>
<feature type="compositionally biased region" description="Acidic residues" evidence="2">
    <location>
        <begin position="68"/>
        <end position="79"/>
    </location>
</feature>
<feature type="coiled-coil region" evidence="1">
    <location>
        <begin position="388"/>
        <end position="436"/>
    </location>
</feature>
<feature type="compositionally biased region" description="Low complexity" evidence="2">
    <location>
        <begin position="338"/>
        <end position="348"/>
    </location>
</feature>
<organism evidence="3 4">
    <name type="scientific">Hibiscus syriacus</name>
    <name type="common">Rose of Sharon</name>
    <dbReference type="NCBI Taxonomy" id="106335"/>
    <lineage>
        <taxon>Eukaryota</taxon>
        <taxon>Viridiplantae</taxon>
        <taxon>Streptophyta</taxon>
        <taxon>Embryophyta</taxon>
        <taxon>Tracheophyta</taxon>
        <taxon>Spermatophyta</taxon>
        <taxon>Magnoliopsida</taxon>
        <taxon>eudicotyledons</taxon>
        <taxon>Gunneridae</taxon>
        <taxon>Pentapetalae</taxon>
        <taxon>rosids</taxon>
        <taxon>malvids</taxon>
        <taxon>Malvales</taxon>
        <taxon>Malvaceae</taxon>
        <taxon>Malvoideae</taxon>
        <taxon>Hibiscus</taxon>
    </lineage>
</organism>
<evidence type="ECO:0000256" key="2">
    <source>
        <dbReference type="SAM" id="MobiDB-lite"/>
    </source>
</evidence>
<protein>
    <submittedName>
        <fullName evidence="3">Leucine-tRNA ligase</fullName>
    </submittedName>
</protein>
<evidence type="ECO:0000313" key="4">
    <source>
        <dbReference type="Proteomes" id="UP000436088"/>
    </source>
</evidence>
<feature type="compositionally biased region" description="Basic and acidic residues" evidence="2">
    <location>
        <begin position="1"/>
        <end position="12"/>
    </location>
</feature>
<dbReference type="EMBL" id="VEPZ02000569">
    <property type="protein sequence ID" value="KAE8722264.1"/>
    <property type="molecule type" value="Genomic_DNA"/>
</dbReference>
<dbReference type="Proteomes" id="UP000436088">
    <property type="component" value="Unassembled WGS sequence"/>
</dbReference>
<feature type="compositionally biased region" description="Polar residues" evidence="2">
    <location>
        <begin position="16"/>
        <end position="39"/>
    </location>
</feature>
<name>A0A6A3C0D0_HIBSY</name>
<keyword evidence="4" id="KW-1185">Reference proteome</keyword>
<feature type="compositionally biased region" description="Polar residues" evidence="2">
    <location>
        <begin position="356"/>
        <end position="376"/>
    </location>
</feature>
<dbReference type="AlphaFoldDB" id="A0A6A3C0D0"/>
<evidence type="ECO:0000313" key="3">
    <source>
        <dbReference type="EMBL" id="KAE8722264.1"/>
    </source>
</evidence>
<sequence length="788" mass="86136">MDRRRLQSERRQSSSAIPGTPSSPLRSASPLQRHTQSGSSYGGAGNPRKAQTKEAAQRLATVMSNQQNDDEGDGDDYEQLDQSSVSSTGNLGFGGARATRSPSPMTRRRVPQTTQQGDDDNDEDDVILSGRPSIGLAGGRQLRLRSPMAMTKNMPQRRPSPVTKRQPSDDDNDEVAPVNTTSIVKYVHSSNNLVLSRKKSLAKTRAPIPVSDDEDDEDDLLVSGMTRIGLGGRAARPFSPAAKNLSQKRMPLATAQQTSVVRPMAQRPVQHVGAQPSYEDNDEDDLDNSSVSGKPTIGLGGRARPSSSPLSVRVNQDQTQPTSGQNIVEQSMSPPAGQSSLQSSAALSVGRPSAFDSPSEQPVSPGSTGPGRQQSGVGMLHTVPKTTASVLQDELDMLQDKNECLLQKLHLAEERCEEAEARARLLEKQIADLGEGATLEASLSSRQASGLHMIAALQTEAEIERSETNCVLEKLSKAEFEIKALQTVTKQMMLTEEEMADIACVKYDYWSSFAPLPFEIVLAAGQRAREEDISSNDLEERQKVLKHTNELSEERIVECMLLVEKVLRELELLKVEDAVAFAMAKQRRTNMHKTEVKMPTDGQFEAFELSQEESEDVSFKQAWLTYFWRRALSHGVEPDIADERLQSWINRSSQSSTSQDAVEVERGLMEMRRLGMESQLWKTSRQGLELGATARLKKNGKSCCKFLLAIPAGLNEETEAQVECSKLLDCVENKCDAGRCGCSCAAAFGAEDVMQPEQVECRKPSDCVGKCHGCLGNKCDAGRCECGC</sequence>
<dbReference type="GO" id="GO:0016874">
    <property type="term" value="F:ligase activity"/>
    <property type="evidence" value="ECO:0007669"/>
    <property type="project" value="UniProtKB-KW"/>
</dbReference>
<keyword evidence="3" id="KW-0436">Ligase</keyword>
<feature type="region of interest" description="Disordered" evidence="2">
    <location>
        <begin position="1"/>
        <end position="176"/>
    </location>
</feature>
<feature type="compositionally biased region" description="Acidic residues" evidence="2">
    <location>
        <begin position="117"/>
        <end position="126"/>
    </location>
</feature>
<feature type="compositionally biased region" description="Polar residues" evidence="2">
    <location>
        <begin position="305"/>
        <end position="337"/>
    </location>
</feature>